<proteinExistence type="predicted"/>
<dbReference type="Gene3D" id="1.10.533.10">
    <property type="entry name" value="Death Domain, Fas"/>
    <property type="match status" value="1"/>
</dbReference>
<evidence type="ECO:0000313" key="2">
    <source>
        <dbReference type="Ensembl" id="ENSSLDP00000005850.1"/>
    </source>
</evidence>
<name>A0A3B4WPN7_SERLL</name>
<dbReference type="SMART" id="SM01289">
    <property type="entry name" value="PYRIN"/>
    <property type="match status" value="1"/>
</dbReference>
<keyword evidence="3" id="KW-1185">Reference proteome</keyword>
<reference evidence="2" key="2">
    <citation type="submission" date="2025-09" db="UniProtKB">
        <authorList>
            <consortium name="Ensembl"/>
        </authorList>
    </citation>
    <scope>IDENTIFICATION</scope>
</reference>
<dbReference type="PROSITE" id="PS50824">
    <property type="entry name" value="DAPIN"/>
    <property type="match status" value="1"/>
</dbReference>
<dbReference type="Pfam" id="PF02758">
    <property type="entry name" value="PYRIN"/>
    <property type="match status" value="1"/>
</dbReference>
<dbReference type="InterPro" id="IPR011029">
    <property type="entry name" value="DEATH-like_dom_sf"/>
</dbReference>
<evidence type="ECO:0000313" key="3">
    <source>
        <dbReference type="Proteomes" id="UP000261360"/>
    </source>
</evidence>
<reference evidence="2" key="1">
    <citation type="submission" date="2025-08" db="UniProtKB">
        <authorList>
            <consortium name="Ensembl"/>
        </authorList>
    </citation>
    <scope>IDENTIFICATION</scope>
</reference>
<organism evidence="2 3">
    <name type="scientific">Seriola lalandi dorsalis</name>
    <dbReference type="NCBI Taxonomy" id="1841481"/>
    <lineage>
        <taxon>Eukaryota</taxon>
        <taxon>Metazoa</taxon>
        <taxon>Chordata</taxon>
        <taxon>Craniata</taxon>
        <taxon>Vertebrata</taxon>
        <taxon>Euteleostomi</taxon>
        <taxon>Actinopterygii</taxon>
        <taxon>Neopterygii</taxon>
        <taxon>Teleostei</taxon>
        <taxon>Neoteleostei</taxon>
        <taxon>Acanthomorphata</taxon>
        <taxon>Carangaria</taxon>
        <taxon>Carangiformes</taxon>
        <taxon>Carangidae</taxon>
        <taxon>Seriola</taxon>
    </lineage>
</organism>
<evidence type="ECO:0000259" key="1">
    <source>
        <dbReference type="PROSITE" id="PS50824"/>
    </source>
</evidence>
<accession>A0A3B4WPN7</accession>
<sequence>MLPEELLMSLEDLRDKEFKDFKWYLQQPDIMGGYHTIKVSKLEKAERRDTVDLMVQTCGFHGALEVSRTVLEKMNRNDLVQSLSDSSSATEGQSLTLSLSCNFICGLTRATQSSK</sequence>
<dbReference type="SUPFAM" id="SSF47986">
    <property type="entry name" value="DEATH domain"/>
    <property type="match status" value="1"/>
</dbReference>
<dbReference type="Ensembl" id="ENSSLDT00000006049.1">
    <property type="protein sequence ID" value="ENSSLDP00000005850.1"/>
    <property type="gene ID" value="ENSSLDG00000004696.1"/>
</dbReference>
<dbReference type="GeneTree" id="ENSGT01010000223506"/>
<feature type="domain" description="Pyrin" evidence="1">
    <location>
        <begin position="1"/>
        <end position="89"/>
    </location>
</feature>
<dbReference type="AlphaFoldDB" id="A0A3B4WPN7"/>
<protein>
    <recommendedName>
        <fullName evidence="1">Pyrin domain-containing protein</fullName>
    </recommendedName>
</protein>
<dbReference type="CDD" id="cd08321">
    <property type="entry name" value="Pyrin_ASC-like"/>
    <property type="match status" value="1"/>
</dbReference>
<dbReference type="Proteomes" id="UP000261360">
    <property type="component" value="Unplaced"/>
</dbReference>
<dbReference type="InterPro" id="IPR004020">
    <property type="entry name" value="DAPIN"/>
</dbReference>